<dbReference type="EMBL" id="CM023481">
    <property type="protein sequence ID" value="KAH6948473.1"/>
    <property type="molecule type" value="Genomic_DNA"/>
</dbReference>
<keyword evidence="2" id="KW-1185">Reference proteome</keyword>
<gene>
    <name evidence="1" type="ORF">HPB50_024695</name>
</gene>
<organism evidence="1 2">
    <name type="scientific">Hyalomma asiaticum</name>
    <name type="common">Tick</name>
    <dbReference type="NCBI Taxonomy" id="266040"/>
    <lineage>
        <taxon>Eukaryota</taxon>
        <taxon>Metazoa</taxon>
        <taxon>Ecdysozoa</taxon>
        <taxon>Arthropoda</taxon>
        <taxon>Chelicerata</taxon>
        <taxon>Arachnida</taxon>
        <taxon>Acari</taxon>
        <taxon>Parasitiformes</taxon>
        <taxon>Ixodida</taxon>
        <taxon>Ixodoidea</taxon>
        <taxon>Ixodidae</taxon>
        <taxon>Hyalomminae</taxon>
        <taxon>Hyalomma</taxon>
    </lineage>
</organism>
<proteinExistence type="predicted"/>
<name>A0ACB7TNA8_HYAAI</name>
<comment type="caution">
    <text evidence="1">The sequence shown here is derived from an EMBL/GenBank/DDBJ whole genome shotgun (WGS) entry which is preliminary data.</text>
</comment>
<protein>
    <submittedName>
        <fullName evidence="1">Uncharacterized protein</fullName>
    </submittedName>
</protein>
<accession>A0ACB7TNA8</accession>
<reference evidence="1" key="1">
    <citation type="submission" date="2020-05" db="EMBL/GenBank/DDBJ databases">
        <title>Large-scale comparative analyses of tick genomes elucidate their genetic diversity and vector capacities.</title>
        <authorList>
            <person name="Jia N."/>
            <person name="Wang J."/>
            <person name="Shi W."/>
            <person name="Du L."/>
            <person name="Sun Y."/>
            <person name="Zhan W."/>
            <person name="Jiang J."/>
            <person name="Wang Q."/>
            <person name="Zhang B."/>
            <person name="Ji P."/>
            <person name="Sakyi L.B."/>
            <person name="Cui X."/>
            <person name="Yuan T."/>
            <person name="Jiang B."/>
            <person name="Yang W."/>
            <person name="Lam T.T.-Y."/>
            <person name="Chang Q."/>
            <person name="Ding S."/>
            <person name="Wang X."/>
            <person name="Zhu J."/>
            <person name="Ruan X."/>
            <person name="Zhao L."/>
            <person name="Wei J."/>
            <person name="Que T."/>
            <person name="Du C."/>
            <person name="Cheng J."/>
            <person name="Dai P."/>
            <person name="Han X."/>
            <person name="Huang E."/>
            <person name="Gao Y."/>
            <person name="Liu J."/>
            <person name="Shao H."/>
            <person name="Ye R."/>
            <person name="Li L."/>
            <person name="Wei W."/>
            <person name="Wang X."/>
            <person name="Wang C."/>
            <person name="Yang T."/>
            <person name="Huo Q."/>
            <person name="Li W."/>
            <person name="Guo W."/>
            <person name="Chen H."/>
            <person name="Zhou L."/>
            <person name="Ni X."/>
            <person name="Tian J."/>
            <person name="Zhou Y."/>
            <person name="Sheng Y."/>
            <person name="Liu T."/>
            <person name="Pan Y."/>
            <person name="Xia L."/>
            <person name="Li J."/>
            <person name="Zhao F."/>
            <person name="Cao W."/>
        </authorList>
    </citation>
    <scope>NUCLEOTIDE SEQUENCE</scope>
    <source>
        <strain evidence="1">Hyas-2018</strain>
    </source>
</reference>
<evidence type="ECO:0000313" key="2">
    <source>
        <dbReference type="Proteomes" id="UP000821845"/>
    </source>
</evidence>
<sequence>MQEILPTKRNTGNEDLASAQSLAATNEKLKAEIEGLKTQVRLLNTTGSEQQGQAVTQRHDIRETNAETSESRLNLSGHATRNQDSCLQQSESSAITRLLSNGGESI</sequence>
<dbReference type="Proteomes" id="UP000821845">
    <property type="component" value="Chromosome 1"/>
</dbReference>
<evidence type="ECO:0000313" key="1">
    <source>
        <dbReference type="EMBL" id="KAH6948473.1"/>
    </source>
</evidence>